<feature type="chain" id="PRO_5035871144" description="Secreted protein" evidence="1">
    <location>
        <begin position="24"/>
        <end position="112"/>
    </location>
</feature>
<reference evidence="2 3" key="1">
    <citation type="submission" date="2020-06" db="EMBL/GenBank/DDBJ databases">
        <title>WGS assembly of Ceratodon purpureus strain R40.</title>
        <authorList>
            <person name="Carey S.B."/>
            <person name="Jenkins J."/>
            <person name="Shu S."/>
            <person name="Lovell J.T."/>
            <person name="Sreedasyam A."/>
            <person name="Maumus F."/>
            <person name="Tiley G.P."/>
            <person name="Fernandez-Pozo N."/>
            <person name="Barry K."/>
            <person name="Chen C."/>
            <person name="Wang M."/>
            <person name="Lipzen A."/>
            <person name="Daum C."/>
            <person name="Saski C.A."/>
            <person name="Payton A.C."/>
            <person name="Mcbreen J.C."/>
            <person name="Conrad R.E."/>
            <person name="Kollar L.M."/>
            <person name="Olsson S."/>
            <person name="Huttunen S."/>
            <person name="Landis J.B."/>
            <person name="Wickett N.J."/>
            <person name="Johnson M.G."/>
            <person name="Rensing S.A."/>
            <person name="Grimwood J."/>
            <person name="Schmutz J."/>
            <person name="Mcdaniel S.F."/>
        </authorList>
    </citation>
    <scope>NUCLEOTIDE SEQUENCE [LARGE SCALE GENOMIC DNA]</scope>
    <source>
        <strain evidence="2 3">R40</strain>
    </source>
</reference>
<evidence type="ECO:0000313" key="3">
    <source>
        <dbReference type="Proteomes" id="UP000822688"/>
    </source>
</evidence>
<evidence type="ECO:0008006" key="4">
    <source>
        <dbReference type="Google" id="ProtNLM"/>
    </source>
</evidence>
<comment type="caution">
    <text evidence="2">The sequence shown here is derived from an EMBL/GenBank/DDBJ whole genome shotgun (WGS) entry which is preliminary data.</text>
</comment>
<accession>A0A8T0GFZ0</accession>
<evidence type="ECO:0000256" key="1">
    <source>
        <dbReference type="SAM" id="SignalP"/>
    </source>
</evidence>
<dbReference type="EMBL" id="CM026432">
    <property type="protein sequence ID" value="KAG0557555.1"/>
    <property type="molecule type" value="Genomic_DNA"/>
</dbReference>
<protein>
    <recommendedName>
        <fullName evidence="4">Secreted protein</fullName>
    </recommendedName>
</protein>
<organism evidence="2 3">
    <name type="scientific">Ceratodon purpureus</name>
    <name type="common">Fire moss</name>
    <name type="synonym">Dicranum purpureum</name>
    <dbReference type="NCBI Taxonomy" id="3225"/>
    <lineage>
        <taxon>Eukaryota</taxon>
        <taxon>Viridiplantae</taxon>
        <taxon>Streptophyta</taxon>
        <taxon>Embryophyta</taxon>
        <taxon>Bryophyta</taxon>
        <taxon>Bryophytina</taxon>
        <taxon>Bryopsida</taxon>
        <taxon>Dicranidae</taxon>
        <taxon>Pseudoditrichales</taxon>
        <taxon>Ditrichaceae</taxon>
        <taxon>Ceratodon</taxon>
    </lineage>
</organism>
<name>A0A8T0GFZ0_CERPU</name>
<proteinExistence type="predicted"/>
<gene>
    <name evidence="2" type="ORF">KC19_11G139800</name>
</gene>
<dbReference type="AlphaFoldDB" id="A0A8T0GFZ0"/>
<sequence>MSSLSFKADIVILFILSSDSAKACTCWYMCCTILRISNPLSRRSSRAIAADNLEAASASHSSSDESGSWGPLQTLHSGDLPNLIKCLSISSRLKDDPIPLCSVQGQGSLLKP</sequence>
<keyword evidence="1" id="KW-0732">Signal</keyword>
<dbReference type="Proteomes" id="UP000822688">
    <property type="component" value="Chromosome 11"/>
</dbReference>
<feature type="signal peptide" evidence="1">
    <location>
        <begin position="1"/>
        <end position="23"/>
    </location>
</feature>
<evidence type="ECO:0000313" key="2">
    <source>
        <dbReference type="EMBL" id="KAG0557555.1"/>
    </source>
</evidence>
<keyword evidence="3" id="KW-1185">Reference proteome</keyword>